<proteinExistence type="predicted"/>
<organism evidence="2 3">
    <name type="scientific">Desulfosudis oleivorans (strain DSM 6200 / JCM 39069 / Hxd3)</name>
    <name type="common">Desulfococcus oleovorans</name>
    <dbReference type="NCBI Taxonomy" id="96561"/>
    <lineage>
        <taxon>Bacteria</taxon>
        <taxon>Pseudomonadati</taxon>
        <taxon>Thermodesulfobacteriota</taxon>
        <taxon>Desulfobacteria</taxon>
        <taxon>Desulfobacterales</taxon>
        <taxon>Desulfosudaceae</taxon>
        <taxon>Desulfosudis</taxon>
    </lineage>
</organism>
<keyword evidence="1" id="KW-0472">Membrane</keyword>
<dbReference type="OrthoDB" id="3774739at2"/>
<feature type="transmembrane region" description="Helical" evidence="1">
    <location>
        <begin position="19"/>
        <end position="35"/>
    </location>
</feature>
<feature type="transmembrane region" description="Helical" evidence="1">
    <location>
        <begin position="188"/>
        <end position="211"/>
    </location>
</feature>
<dbReference type="KEGG" id="dol:Dole_0397"/>
<gene>
    <name evidence="2" type="ordered locus">Dole_0397</name>
</gene>
<protein>
    <recommendedName>
        <fullName evidence="4">Carotenoid biosynthesis protein</fullName>
    </recommendedName>
</protein>
<dbReference type="AlphaFoldDB" id="A8ZT43"/>
<dbReference type="EMBL" id="CP000859">
    <property type="protein sequence ID" value="ABW66207.1"/>
    <property type="molecule type" value="Genomic_DNA"/>
</dbReference>
<evidence type="ECO:0000313" key="2">
    <source>
        <dbReference type="EMBL" id="ABW66207.1"/>
    </source>
</evidence>
<dbReference type="HOGENOM" id="CLU_1308432_0_0_7"/>
<feature type="transmembrane region" description="Helical" evidence="1">
    <location>
        <begin position="122"/>
        <end position="144"/>
    </location>
</feature>
<feature type="transmembrane region" description="Helical" evidence="1">
    <location>
        <begin position="47"/>
        <end position="70"/>
    </location>
</feature>
<accession>A8ZT43</accession>
<keyword evidence="1" id="KW-1133">Transmembrane helix</keyword>
<keyword evidence="1" id="KW-0812">Transmembrane</keyword>
<evidence type="ECO:0008006" key="4">
    <source>
        <dbReference type="Google" id="ProtNLM"/>
    </source>
</evidence>
<feature type="transmembrane region" description="Helical" evidence="1">
    <location>
        <begin position="156"/>
        <end position="179"/>
    </location>
</feature>
<sequence>MITDATRQALDGLRDLNMIKWYAIPLLAIVLYVYAREIKEARKNGDWNAVFAGVTLFGADFLNETVNGWIMHLSGRSALWTTPGDTALRVMVGWNIEIIFMFLIAGIIFYHSLSENRTRTEMWAWAVAFAAFCVFVECLLNMGGHLVWEYPFWERTFWGVWLIFFFGYFAFFCWIILVITRKTTKAKLAIIGGLYAVPAIMNILALGLLGWRY</sequence>
<dbReference type="RefSeq" id="WP_012173826.1">
    <property type="nucleotide sequence ID" value="NC_009943.1"/>
</dbReference>
<reference evidence="2 3" key="1">
    <citation type="submission" date="2007-10" db="EMBL/GenBank/DDBJ databases">
        <title>Complete sequence of Desulfococcus oleovorans Hxd3.</title>
        <authorList>
            <consortium name="US DOE Joint Genome Institute"/>
            <person name="Copeland A."/>
            <person name="Lucas S."/>
            <person name="Lapidus A."/>
            <person name="Barry K."/>
            <person name="Glavina del Rio T."/>
            <person name="Dalin E."/>
            <person name="Tice H."/>
            <person name="Pitluck S."/>
            <person name="Kiss H."/>
            <person name="Brettin T."/>
            <person name="Bruce D."/>
            <person name="Detter J.C."/>
            <person name="Han C."/>
            <person name="Schmutz J."/>
            <person name="Larimer F."/>
            <person name="Land M."/>
            <person name="Hauser L."/>
            <person name="Kyrpides N."/>
            <person name="Kim E."/>
            <person name="Wawrik B."/>
            <person name="Richardson P."/>
        </authorList>
    </citation>
    <scope>NUCLEOTIDE SEQUENCE [LARGE SCALE GENOMIC DNA]</scope>
    <source>
        <strain evidence="3">DSM 6200 / JCM 39069 / Hxd3</strain>
    </source>
</reference>
<dbReference type="eggNOG" id="ENOG502ZZXB">
    <property type="taxonomic scope" value="Bacteria"/>
</dbReference>
<evidence type="ECO:0000313" key="3">
    <source>
        <dbReference type="Proteomes" id="UP000008561"/>
    </source>
</evidence>
<name>A8ZT43_DESOH</name>
<dbReference type="Proteomes" id="UP000008561">
    <property type="component" value="Chromosome"/>
</dbReference>
<keyword evidence="3" id="KW-1185">Reference proteome</keyword>
<feature type="transmembrane region" description="Helical" evidence="1">
    <location>
        <begin position="90"/>
        <end position="110"/>
    </location>
</feature>
<evidence type="ECO:0000256" key="1">
    <source>
        <dbReference type="SAM" id="Phobius"/>
    </source>
</evidence>